<evidence type="ECO:0000256" key="1">
    <source>
        <dbReference type="SAM" id="MobiDB-lite"/>
    </source>
</evidence>
<dbReference type="Proteomes" id="UP000823399">
    <property type="component" value="Unassembled WGS sequence"/>
</dbReference>
<accession>A0A9P7JNC6</accession>
<reference evidence="2" key="1">
    <citation type="journal article" date="2020" name="New Phytol.">
        <title>Comparative genomics reveals dynamic genome evolution in host specialist ectomycorrhizal fungi.</title>
        <authorList>
            <person name="Lofgren L.A."/>
            <person name="Nguyen N.H."/>
            <person name="Vilgalys R."/>
            <person name="Ruytinx J."/>
            <person name="Liao H.L."/>
            <person name="Branco S."/>
            <person name="Kuo A."/>
            <person name="LaButti K."/>
            <person name="Lipzen A."/>
            <person name="Andreopoulos W."/>
            <person name="Pangilinan J."/>
            <person name="Riley R."/>
            <person name="Hundley H."/>
            <person name="Na H."/>
            <person name="Barry K."/>
            <person name="Grigoriev I.V."/>
            <person name="Stajich J.E."/>
            <person name="Kennedy P.G."/>
        </authorList>
    </citation>
    <scope>NUCLEOTIDE SEQUENCE</scope>
    <source>
        <strain evidence="2">FC423</strain>
    </source>
</reference>
<feature type="region of interest" description="Disordered" evidence="1">
    <location>
        <begin position="1"/>
        <end position="26"/>
    </location>
</feature>
<proteinExistence type="predicted"/>
<protein>
    <submittedName>
        <fullName evidence="2">Uncharacterized protein</fullName>
    </submittedName>
</protein>
<dbReference type="GeneID" id="64706001"/>
<name>A0A9P7JNC6_9AGAM</name>
<sequence>MDDDDEHSASQAHSSKGDQTDWTEDSDDDLYRSIISDNVDKIIIAQDSLRAFTNTICPSSYGSMTEVKFSALDGLIVKPIGIYGSKEEIVQLLLSLGVVDDYIAVQLVVNHSETSVSKPSLRSGLYIVRSDRETISSEQLFVIYWLEDAT</sequence>
<evidence type="ECO:0000313" key="2">
    <source>
        <dbReference type="EMBL" id="KAG2092330.1"/>
    </source>
</evidence>
<dbReference type="OrthoDB" id="2343366at2759"/>
<dbReference type="RefSeq" id="XP_041286855.1">
    <property type="nucleotide sequence ID" value="XM_041443742.1"/>
</dbReference>
<keyword evidence="3" id="KW-1185">Reference proteome</keyword>
<comment type="caution">
    <text evidence="2">The sequence shown here is derived from an EMBL/GenBank/DDBJ whole genome shotgun (WGS) entry which is preliminary data.</text>
</comment>
<evidence type="ECO:0000313" key="3">
    <source>
        <dbReference type="Proteomes" id="UP000823399"/>
    </source>
</evidence>
<dbReference type="AlphaFoldDB" id="A0A9P7JNC6"/>
<dbReference type="EMBL" id="JABBWM010000091">
    <property type="protein sequence ID" value="KAG2092330.1"/>
    <property type="molecule type" value="Genomic_DNA"/>
</dbReference>
<gene>
    <name evidence="2" type="ORF">F5147DRAFT_822582</name>
</gene>
<organism evidence="2 3">
    <name type="scientific">Suillus discolor</name>
    <dbReference type="NCBI Taxonomy" id="1912936"/>
    <lineage>
        <taxon>Eukaryota</taxon>
        <taxon>Fungi</taxon>
        <taxon>Dikarya</taxon>
        <taxon>Basidiomycota</taxon>
        <taxon>Agaricomycotina</taxon>
        <taxon>Agaricomycetes</taxon>
        <taxon>Agaricomycetidae</taxon>
        <taxon>Boletales</taxon>
        <taxon>Suillineae</taxon>
        <taxon>Suillaceae</taxon>
        <taxon>Suillus</taxon>
    </lineage>
</organism>